<protein>
    <submittedName>
        <fullName evidence="1">Uncharacterized protein</fullName>
    </submittedName>
</protein>
<evidence type="ECO:0000313" key="2">
    <source>
        <dbReference type="Proteomes" id="UP000269438"/>
    </source>
</evidence>
<keyword evidence="2" id="KW-1185">Reference proteome</keyword>
<dbReference type="Proteomes" id="UP000269438">
    <property type="component" value="Unassembled WGS sequence"/>
</dbReference>
<dbReference type="AlphaFoldDB" id="A0A3L7ARC4"/>
<comment type="caution">
    <text evidence="1">The sequence shown here is derived from an EMBL/GenBank/DDBJ whole genome shotgun (WGS) entry which is preliminary data.</text>
</comment>
<evidence type="ECO:0000313" key="1">
    <source>
        <dbReference type="EMBL" id="RLP82947.1"/>
    </source>
</evidence>
<name>A0A3L7ARC4_9MICO</name>
<organism evidence="1 2">
    <name type="scientific">Mycetocola lacteus</name>
    <dbReference type="NCBI Taxonomy" id="76637"/>
    <lineage>
        <taxon>Bacteria</taxon>
        <taxon>Bacillati</taxon>
        <taxon>Actinomycetota</taxon>
        <taxon>Actinomycetes</taxon>
        <taxon>Micrococcales</taxon>
        <taxon>Microbacteriaceae</taxon>
        <taxon>Mycetocola</taxon>
    </lineage>
</organism>
<accession>A0A3L7ARC4</accession>
<gene>
    <name evidence="1" type="ORF">D9V34_06780</name>
</gene>
<dbReference type="EMBL" id="RCUY01000005">
    <property type="protein sequence ID" value="RLP82947.1"/>
    <property type="molecule type" value="Genomic_DNA"/>
</dbReference>
<reference evidence="1 2" key="1">
    <citation type="submission" date="2018-10" db="EMBL/GenBank/DDBJ databases">
        <authorList>
            <person name="Li J."/>
        </authorList>
    </citation>
    <scope>NUCLEOTIDE SEQUENCE [LARGE SCALE GENOMIC DNA]</scope>
    <source>
        <strain evidence="1 2">JCM 11654</strain>
    </source>
</reference>
<proteinExistence type="predicted"/>
<sequence length="94" mass="9134">MAAAATGAGQAAETLRSAQSALSSAIPGNAFGLAGAPVAVAGNQLGAKIGETLASLAKLAELTARGTTTTNAEFARIEDEAARIIAQIQIGPTG</sequence>
<dbReference type="RefSeq" id="WP_121688086.1">
    <property type="nucleotide sequence ID" value="NZ_RCUY01000005.1"/>
</dbReference>